<feature type="non-terminal residue" evidence="8">
    <location>
        <position position="1"/>
    </location>
</feature>
<accession>X0ZL46</accession>
<name>X0ZL46_9ZZZZ</name>
<evidence type="ECO:0000256" key="1">
    <source>
        <dbReference type="ARBA" id="ARBA00004141"/>
    </source>
</evidence>
<keyword evidence="3 6" id="KW-0812">Transmembrane</keyword>
<reference evidence="8" key="1">
    <citation type="journal article" date="2014" name="Front. Microbiol.">
        <title>High frequency of phylogenetically diverse reductive dehalogenase-homologous genes in deep subseafloor sedimentary metagenomes.</title>
        <authorList>
            <person name="Kawai M."/>
            <person name="Futagami T."/>
            <person name="Toyoda A."/>
            <person name="Takaki Y."/>
            <person name="Nishi S."/>
            <person name="Hori S."/>
            <person name="Arai W."/>
            <person name="Tsubouchi T."/>
            <person name="Morono Y."/>
            <person name="Uchiyama I."/>
            <person name="Ito T."/>
            <person name="Fujiyama A."/>
            <person name="Inagaki F."/>
            <person name="Takami H."/>
        </authorList>
    </citation>
    <scope>NUCLEOTIDE SEQUENCE</scope>
    <source>
        <strain evidence="8">Expedition CK06-06</strain>
    </source>
</reference>
<feature type="transmembrane region" description="Helical" evidence="6">
    <location>
        <begin position="21"/>
        <end position="44"/>
    </location>
</feature>
<gene>
    <name evidence="8" type="ORF">S01H4_08542</name>
</gene>
<feature type="domain" description="Bacterial sugar transferase" evidence="7">
    <location>
        <begin position="19"/>
        <end position="198"/>
    </location>
</feature>
<proteinExistence type="predicted"/>
<dbReference type="EMBL" id="BART01002945">
    <property type="protein sequence ID" value="GAG70395.1"/>
    <property type="molecule type" value="Genomic_DNA"/>
</dbReference>
<organism evidence="8">
    <name type="scientific">marine sediment metagenome</name>
    <dbReference type="NCBI Taxonomy" id="412755"/>
    <lineage>
        <taxon>unclassified sequences</taxon>
        <taxon>metagenomes</taxon>
        <taxon>ecological metagenomes</taxon>
    </lineage>
</organism>
<dbReference type="InterPro" id="IPR017475">
    <property type="entry name" value="EPS_sugar_tfrase"/>
</dbReference>
<dbReference type="NCBIfam" id="TIGR03025">
    <property type="entry name" value="EPS_sugtrans"/>
    <property type="match status" value="1"/>
</dbReference>
<protein>
    <recommendedName>
        <fullName evidence="7">Bacterial sugar transferase domain-containing protein</fullName>
    </recommendedName>
</protein>
<dbReference type="PANTHER" id="PTHR30576:SF0">
    <property type="entry name" value="UNDECAPRENYL-PHOSPHATE N-ACETYLGALACTOSAMINYL 1-PHOSPHATE TRANSFERASE-RELATED"/>
    <property type="match status" value="1"/>
</dbReference>
<evidence type="ECO:0000256" key="3">
    <source>
        <dbReference type="ARBA" id="ARBA00022692"/>
    </source>
</evidence>
<evidence type="ECO:0000256" key="4">
    <source>
        <dbReference type="ARBA" id="ARBA00022989"/>
    </source>
</evidence>
<keyword evidence="5 6" id="KW-0472">Membrane</keyword>
<sequence>IPIVRLNNPRMGARARVLKRLIDIVGAFVGLILLSPMLVVIGILTKLSSKGPVFFLQERMNMGGERFKMIKFRTMRLSQGRDDENHWTTKDDPRKTKIGSFLRKASLDEFPQLWNVLKGEMSLVGPRPERPYYVEQFCKKIPAYMLRLKVKSGLTGWAQVNGWRGNTSVEKRVTYDLYYIKNWNLWFDIQILLLTVIRGFVNKNAY</sequence>
<comment type="subcellular location">
    <subcellularLocation>
        <location evidence="1">Membrane</location>
        <topology evidence="1">Multi-pass membrane protein</topology>
    </subcellularLocation>
</comment>
<evidence type="ECO:0000256" key="2">
    <source>
        <dbReference type="ARBA" id="ARBA00022679"/>
    </source>
</evidence>
<keyword evidence="2" id="KW-0808">Transferase</keyword>
<evidence type="ECO:0000256" key="5">
    <source>
        <dbReference type="ARBA" id="ARBA00023136"/>
    </source>
</evidence>
<evidence type="ECO:0000313" key="8">
    <source>
        <dbReference type="EMBL" id="GAG70395.1"/>
    </source>
</evidence>
<dbReference type="AlphaFoldDB" id="X0ZL46"/>
<dbReference type="GO" id="GO:0016020">
    <property type="term" value="C:membrane"/>
    <property type="evidence" value="ECO:0007669"/>
    <property type="project" value="UniProtKB-SubCell"/>
</dbReference>
<comment type="caution">
    <text evidence="8">The sequence shown here is derived from an EMBL/GenBank/DDBJ whole genome shotgun (WGS) entry which is preliminary data.</text>
</comment>
<evidence type="ECO:0000256" key="6">
    <source>
        <dbReference type="SAM" id="Phobius"/>
    </source>
</evidence>
<dbReference type="Pfam" id="PF02397">
    <property type="entry name" value="Bac_transf"/>
    <property type="match status" value="1"/>
</dbReference>
<keyword evidence="4 6" id="KW-1133">Transmembrane helix</keyword>
<dbReference type="InterPro" id="IPR003362">
    <property type="entry name" value="Bact_transf"/>
</dbReference>
<dbReference type="GO" id="GO:0016780">
    <property type="term" value="F:phosphotransferase activity, for other substituted phosphate groups"/>
    <property type="evidence" value="ECO:0007669"/>
    <property type="project" value="TreeGrafter"/>
</dbReference>
<evidence type="ECO:0000259" key="7">
    <source>
        <dbReference type="Pfam" id="PF02397"/>
    </source>
</evidence>
<dbReference type="PANTHER" id="PTHR30576">
    <property type="entry name" value="COLANIC BIOSYNTHESIS UDP-GLUCOSE LIPID CARRIER TRANSFERASE"/>
    <property type="match status" value="1"/>
</dbReference>